<reference evidence="3" key="1">
    <citation type="journal article" date="2019" name="Int. J. Syst. Evol. Microbiol.">
        <title>The Global Catalogue of Microorganisms (GCM) 10K type strain sequencing project: providing services to taxonomists for standard genome sequencing and annotation.</title>
        <authorList>
            <consortium name="The Broad Institute Genomics Platform"/>
            <consortium name="The Broad Institute Genome Sequencing Center for Infectious Disease"/>
            <person name="Wu L."/>
            <person name="Ma J."/>
        </authorList>
    </citation>
    <scope>NUCLEOTIDE SEQUENCE [LARGE SCALE GENOMIC DNA]</scope>
    <source>
        <strain evidence="3">JCM 4253</strain>
    </source>
</reference>
<dbReference type="AlphaFoldDB" id="A0A919EXH7"/>
<dbReference type="RefSeq" id="WP_368860019.1">
    <property type="nucleotide sequence ID" value="NZ_BNBF01000012.1"/>
</dbReference>
<evidence type="ECO:0000313" key="2">
    <source>
        <dbReference type="EMBL" id="GHG56001.1"/>
    </source>
</evidence>
<feature type="binding site" evidence="1">
    <location>
        <position position="70"/>
    </location>
    <ligand>
        <name>Mg(2+)</name>
        <dbReference type="ChEBI" id="CHEBI:18420"/>
        <label>1</label>
    </ligand>
</feature>
<dbReference type="Proteomes" id="UP000619355">
    <property type="component" value="Unassembled WGS sequence"/>
</dbReference>
<keyword evidence="1" id="KW-0479">Metal-binding</keyword>
<dbReference type="GO" id="GO:0046872">
    <property type="term" value="F:metal ion binding"/>
    <property type="evidence" value="ECO:0007669"/>
    <property type="project" value="UniProtKB-KW"/>
</dbReference>
<keyword evidence="1" id="KW-0460">Magnesium</keyword>
<comment type="cofactor">
    <cofactor evidence="1">
        <name>Mg(2+)</name>
        <dbReference type="ChEBI" id="CHEBI:18420"/>
    </cofactor>
    <text evidence="1">Binds 2 magnesium ions per subunit.</text>
</comment>
<feature type="binding site" evidence="1">
    <location>
        <position position="73"/>
    </location>
    <ligand>
        <name>Mg(2+)</name>
        <dbReference type="ChEBI" id="CHEBI:18420"/>
        <label>1</label>
    </ligand>
</feature>
<protein>
    <recommendedName>
        <fullName evidence="4">ADP-ribosylglycohydrolase</fullName>
    </recommendedName>
</protein>
<dbReference type="SUPFAM" id="SSF101478">
    <property type="entry name" value="ADP-ribosylglycohydrolase"/>
    <property type="match status" value="1"/>
</dbReference>
<keyword evidence="3" id="KW-1185">Reference proteome</keyword>
<evidence type="ECO:0000256" key="1">
    <source>
        <dbReference type="PIRSR" id="PIRSR605502-1"/>
    </source>
</evidence>
<evidence type="ECO:0008006" key="4">
    <source>
        <dbReference type="Google" id="ProtNLM"/>
    </source>
</evidence>
<dbReference type="Pfam" id="PF03747">
    <property type="entry name" value="ADP_ribosyl_GH"/>
    <property type="match status" value="1"/>
</dbReference>
<dbReference type="InterPro" id="IPR036705">
    <property type="entry name" value="Ribosyl_crysJ1_sf"/>
</dbReference>
<dbReference type="Gene3D" id="1.10.4080.10">
    <property type="entry name" value="ADP-ribosylation/Crystallin J1"/>
    <property type="match status" value="1"/>
</dbReference>
<dbReference type="InterPro" id="IPR005502">
    <property type="entry name" value="Ribosyl_crysJ1"/>
</dbReference>
<organism evidence="2 3">
    <name type="scientific">Streptomyces capoamus</name>
    <dbReference type="NCBI Taxonomy" id="68183"/>
    <lineage>
        <taxon>Bacteria</taxon>
        <taxon>Bacillati</taxon>
        <taxon>Actinomycetota</taxon>
        <taxon>Actinomycetes</taxon>
        <taxon>Kitasatosporales</taxon>
        <taxon>Streptomycetaceae</taxon>
        <taxon>Streptomyces</taxon>
    </lineage>
</organism>
<comment type="caution">
    <text evidence="2">The sequence shown here is derived from an EMBL/GenBank/DDBJ whole genome shotgun (WGS) entry which is preliminary data.</text>
</comment>
<evidence type="ECO:0000313" key="3">
    <source>
        <dbReference type="Proteomes" id="UP000619355"/>
    </source>
</evidence>
<proteinExistence type="predicted"/>
<accession>A0A919EXH7</accession>
<sequence length="130" mass="13660">MLRLTWVQPEDLLGHELRQARLDGREPAAIEARRRTADGPDAPERAGACASRADGDFGGSVCRAVSGGWDTDSGGATAGSIAGLLAGTPDALPDHWRAPLKNRLATTVADFDGTGFDTLAHLTRLEATRP</sequence>
<dbReference type="EMBL" id="BNBF01000012">
    <property type="protein sequence ID" value="GHG56001.1"/>
    <property type="molecule type" value="Genomic_DNA"/>
</dbReference>
<feature type="binding site" evidence="1">
    <location>
        <position position="72"/>
    </location>
    <ligand>
        <name>Mg(2+)</name>
        <dbReference type="ChEBI" id="CHEBI:18420"/>
        <label>1</label>
    </ligand>
</feature>
<gene>
    <name evidence="2" type="ORF">GCM10018980_41600</name>
</gene>
<name>A0A919EXH7_9ACTN</name>